<dbReference type="PROSITE" id="PS00022">
    <property type="entry name" value="EGF_1"/>
    <property type="match status" value="1"/>
</dbReference>
<dbReference type="InterPro" id="IPR017857">
    <property type="entry name" value="Coagulation_fac-like_Gla_dom"/>
</dbReference>
<dbReference type="SUPFAM" id="SSF57630">
    <property type="entry name" value="GLA-domain"/>
    <property type="match status" value="1"/>
</dbReference>
<dbReference type="InterPro" id="IPR018097">
    <property type="entry name" value="EGF_Ca-bd_CS"/>
</dbReference>
<dbReference type="InterPro" id="IPR000294">
    <property type="entry name" value="GLA_domain"/>
</dbReference>
<evidence type="ECO:0000256" key="11">
    <source>
        <dbReference type="SAM" id="SignalP"/>
    </source>
</evidence>
<dbReference type="CDD" id="cd00054">
    <property type="entry name" value="EGF_CA"/>
    <property type="match status" value="1"/>
</dbReference>
<keyword evidence="8 10" id="KW-1015">Disulfide bond</keyword>
<dbReference type="Pfam" id="PF00008">
    <property type="entry name" value="EGF"/>
    <property type="match status" value="1"/>
</dbReference>
<keyword evidence="2" id="KW-0301">Gamma-carboxyglutamic acid</keyword>
<dbReference type="PANTHER" id="PTHR24278">
    <property type="entry name" value="COAGULATION FACTOR"/>
    <property type="match status" value="1"/>
</dbReference>
<keyword evidence="4 10" id="KW-0245">EGF-like domain</keyword>
<dbReference type="PROSITE" id="PS50026">
    <property type="entry name" value="EGF_3"/>
    <property type="match status" value="1"/>
</dbReference>
<comment type="subcellular location">
    <subcellularLocation>
        <location evidence="1">Secreted</location>
    </subcellularLocation>
</comment>
<evidence type="ECO:0000256" key="10">
    <source>
        <dbReference type="PROSITE-ProRule" id="PRU00076"/>
    </source>
</evidence>
<evidence type="ECO:0000256" key="5">
    <source>
        <dbReference type="ARBA" id="ARBA00022729"/>
    </source>
</evidence>
<dbReference type="OrthoDB" id="9379732at2759"/>
<dbReference type="FunFam" id="2.10.25.10:FF:000122">
    <property type="entry name" value="Protein crumbs homolog 2"/>
    <property type="match status" value="1"/>
</dbReference>
<evidence type="ECO:0000256" key="9">
    <source>
        <dbReference type="ARBA" id="ARBA00023180"/>
    </source>
</evidence>
<evidence type="ECO:0000259" key="13">
    <source>
        <dbReference type="PROSITE" id="PS50998"/>
    </source>
</evidence>
<dbReference type="SMART" id="SM00179">
    <property type="entry name" value="EGF_CA"/>
    <property type="match status" value="1"/>
</dbReference>
<dbReference type="InterPro" id="IPR000152">
    <property type="entry name" value="EGF-type_Asp/Asn_hydroxyl_site"/>
</dbReference>
<keyword evidence="5 11" id="KW-0732">Signal</keyword>
<comment type="caution">
    <text evidence="14">The sequence shown here is derived from an EMBL/GenBank/DDBJ whole genome shotgun (WGS) entry which is preliminary data.</text>
</comment>
<evidence type="ECO:0000256" key="8">
    <source>
        <dbReference type="ARBA" id="ARBA00023157"/>
    </source>
</evidence>
<evidence type="ECO:0000313" key="14">
    <source>
        <dbReference type="EMBL" id="TNN33717.1"/>
    </source>
</evidence>
<proteinExistence type="predicted"/>
<dbReference type="GO" id="GO:0005509">
    <property type="term" value="F:calcium ion binding"/>
    <property type="evidence" value="ECO:0007669"/>
    <property type="project" value="InterPro"/>
</dbReference>
<dbReference type="Proteomes" id="UP000314294">
    <property type="component" value="Unassembled WGS sequence"/>
</dbReference>
<feature type="domain" description="Gla" evidence="13">
    <location>
        <begin position="64"/>
        <end position="110"/>
    </location>
</feature>
<keyword evidence="15" id="KW-1185">Reference proteome</keyword>
<protein>
    <submittedName>
        <fullName evidence="14">Coagulation factor IX</fullName>
    </submittedName>
</protein>
<dbReference type="InterPro" id="IPR050442">
    <property type="entry name" value="Peptidase_S1_coag_factors"/>
</dbReference>
<evidence type="ECO:0000256" key="3">
    <source>
        <dbReference type="ARBA" id="ARBA00022525"/>
    </source>
</evidence>
<dbReference type="FunFam" id="4.10.740.10:FF:000001">
    <property type="entry name" value="vitamin K-dependent protein S"/>
    <property type="match status" value="1"/>
</dbReference>
<accession>A0A4Z2EXP6</accession>
<evidence type="ECO:0000256" key="2">
    <source>
        <dbReference type="ARBA" id="ARBA00022479"/>
    </source>
</evidence>
<dbReference type="SMART" id="SM00181">
    <property type="entry name" value="EGF"/>
    <property type="match status" value="1"/>
</dbReference>
<gene>
    <name evidence="14" type="primary">F9_4</name>
    <name evidence="14" type="ORF">EYF80_056118</name>
</gene>
<feature type="chain" id="PRO_5021355743" evidence="11">
    <location>
        <begin position="27"/>
        <end position="181"/>
    </location>
</feature>
<comment type="caution">
    <text evidence="10">Lacks conserved residue(s) required for the propagation of feature annotation.</text>
</comment>
<feature type="disulfide bond" evidence="10">
    <location>
        <begin position="136"/>
        <end position="145"/>
    </location>
</feature>
<dbReference type="Pfam" id="PF00594">
    <property type="entry name" value="Gla"/>
    <property type="match status" value="1"/>
</dbReference>
<dbReference type="PROSITE" id="PS50998">
    <property type="entry name" value="GLA_2"/>
    <property type="match status" value="1"/>
</dbReference>
<evidence type="ECO:0000259" key="12">
    <source>
        <dbReference type="PROSITE" id="PS50026"/>
    </source>
</evidence>
<dbReference type="PANTHER" id="PTHR24278:SF35">
    <property type="entry name" value="PROTEIN Z, VITAMIN K-DEPENDENT PLASMA GLYCOPROTEIN B"/>
    <property type="match status" value="1"/>
</dbReference>
<dbReference type="PROSITE" id="PS00011">
    <property type="entry name" value="GLA_1"/>
    <property type="match status" value="1"/>
</dbReference>
<dbReference type="AlphaFoldDB" id="A0A4Z2EXP6"/>
<feature type="domain" description="EGF-like" evidence="12">
    <location>
        <begin position="110"/>
        <end position="146"/>
    </location>
</feature>
<dbReference type="InterPro" id="IPR035972">
    <property type="entry name" value="GLA-like_dom_SF"/>
</dbReference>
<evidence type="ECO:0000256" key="4">
    <source>
        <dbReference type="ARBA" id="ARBA00022536"/>
    </source>
</evidence>
<keyword evidence="9" id="KW-0325">Glycoprotein</keyword>
<evidence type="ECO:0000256" key="7">
    <source>
        <dbReference type="ARBA" id="ARBA00022837"/>
    </source>
</evidence>
<evidence type="ECO:0000256" key="1">
    <source>
        <dbReference type="ARBA" id="ARBA00004613"/>
    </source>
</evidence>
<dbReference type="Gene3D" id="2.10.25.10">
    <property type="entry name" value="Laminin"/>
    <property type="match status" value="1"/>
</dbReference>
<dbReference type="SMART" id="SM00069">
    <property type="entry name" value="GLA"/>
    <property type="match status" value="1"/>
</dbReference>
<dbReference type="PROSITE" id="PS01187">
    <property type="entry name" value="EGF_CA"/>
    <property type="match status" value="1"/>
</dbReference>
<dbReference type="InterPro" id="IPR001881">
    <property type="entry name" value="EGF-like_Ca-bd_dom"/>
</dbReference>
<dbReference type="GO" id="GO:0005615">
    <property type="term" value="C:extracellular space"/>
    <property type="evidence" value="ECO:0007669"/>
    <property type="project" value="TreeGrafter"/>
</dbReference>
<feature type="signal peptide" evidence="11">
    <location>
        <begin position="1"/>
        <end position="26"/>
    </location>
</feature>
<keyword evidence="3" id="KW-0964">Secreted</keyword>
<keyword evidence="6" id="KW-0677">Repeat</keyword>
<organism evidence="14 15">
    <name type="scientific">Liparis tanakae</name>
    <name type="common">Tanaka's snailfish</name>
    <dbReference type="NCBI Taxonomy" id="230148"/>
    <lineage>
        <taxon>Eukaryota</taxon>
        <taxon>Metazoa</taxon>
        <taxon>Chordata</taxon>
        <taxon>Craniata</taxon>
        <taxon>Vertebrata</taxon>
        <taxon>Euteleostomi</taxon>
        <taxon>Actinopterygii</taxon>
        <taxon>Neopterygii</taxon>
        <taxon>Teleostei</taxon>
        <taxon>Neoteleostei</taxon>
        <taxon>Acanthomorphata</taxon>
        <taxon>Eupercaria</taxon>
        <taxon>Perciformes</taxon>
        <taxon>Cottioidei</taxon>
        <taxon>Cottales</taxon>
        <taxon>Liparidae</taxon>
        <taxon>Liparis</taxon>
    </lineage>
</organism>
<evidence type="ECO:0000313" key="15">
    <source>
        <dbReference type="Proteomes" id="UP000314294"/>
    </source>
</evidence>
<sequence length="181" mass="19843">MAVSIMAASLPCLYLLVGFLQVLTRGQETDQAGGRGTKRSKHEYTFDGTHKTNQHQVFLRSRRANMFFLEEILQGNLERECQEEKCDYEEAREYFEDRDKAVAFWSVYVDGDQCDSAPCLHGGRCTDAVGGFNCSCPAPHHGPACELGGAPAFKSAVVAAGLDHAHRGGRKTRLHKGAGPP</sequence>
<dbReference type="InterPro" id="IPR000742">
    <property type="entry name" value="EGF"/>
</dbReference>
<dbReference type="PRINTS" id="PR00001">
    <property type="entry name" value="GLABLOOD"/>
</dbReference>
<dbReference type="EMBL" id="SRLO01002153">
    <property type="protein sequence ID" value="TNN33717.1"/>
    <property type="molecule type" value="Genomic_DNA"/>
</dbReference>
<dbReference type="PROSITE" id="PS00010">
    <property type="entry name" value="ASX_HYDROXYL"/>
    <property type="match status" value="1"/>
</dbReference>
<name>A0A4Z2EXP6_9TELE</name>
<keyword evidence="7" id="KW-0106">Calcium</keyword>
<evidence type="ECO:0000256" key="6">
    <source>
        <dbReference type="ARBA" id="ARBA00022737"/>
    </source>
</evidence>
<dbReference type="Gene3D" id="4.10.740.10">
    <property type="entry name" value="Coagulation Factor IX"/>
    <property type="match status" value="1"/>
</dbReference>
<reference evidence="14 15" key="1">
    <citation type="submission" date="2019-03" db="EMBL/GenBank/DDBJ databases">
        <title>First draft genome of Liparis tanakae, snailfish: a comprehensive survey of snailfish specific genes.</title>
        <authorList>
            <person name="Kim W."/>
            <person name="Song I."/>
            <person name="Jeong J.-H."/>
            <person name="Kim D."/>
            <person name="Kim S."/>
            <person name="Ryu S."/>
            <person name="Song J.Y."/>
            <person name="Lee S.K."/>
        </authorList>
    </citation>
    <scope>NUCLEOTIDE SEQUENCE [LARGE SCALE GENOMIC DNA]</scope>
    <source>
        <tissue evidence="14">Muscle</tissue>
    </source>
</reference>